<evidence type="ECO:0000256" key="3">
    <source>
        <dbReference type="ARBA" id="ARBA00022989"/>
    </source>
</evidence>
<feature type="transmembrane region" description="Helical" evidence="5">
    <location>
        <begin position="382"/>
        <end position="402"/>
    </location>
</feature>
<feature type="domain" description="Major facilitator superfamily (MFS) profile" evidence="6">
    <location>
        <begin position="6"/>
        <end position="467"/>
    </location>
</feature>
<keyword evidence="8" id="KW-1185">Reference proteome</keyword>
<feature type="transmembrane region" description="Helical" evidence="5">
    <location>
        <begin position="41"/>
        <end position="59"/>
    </location>
</feature>
<protein>
    <submittedName>
        <fullName evidence="7">Major facilitator superfamily transporter</fullName>
    </submittedName>
</protein>
<feature type="transmembrane region" description="Helical" evidence="5">
    <location>
        <begin position="204"/>
        <end position="223"/>
    </location>
</feature>
<dbReference type="Proteomes" id="UP000800200">
    <property type="component" value="Unassembled WGS sequence"/>
</dbReference>
<feature type="transmembrane region" description="Helical" evidence="5">
    <location>
        <begin position="278"/>
        <end position="300"/>
    </location>
</feature>
<dbReference type="PROSITE" id="PS00216">
    <property type="entry name" value="SUGAR_TRANSPORT_1"/>
    <property type="match status" value="1"/>
</dbReference>
<keyword evidence="2 5" id="KW-0812">Transmembrane</keyword>
<dbReference type="PROSITE" id="PS50850">
    <property type="entry name" value="MFS"/>
    <property type="match status" value="1"/>
</dbReference>
<dbReference type="EMBL" id="ML994681">
    <property type="protein sequence ID" value="KAF2177889.1"/>
    <property type="molecule type" value="Genomic_DNA"/>
</dbReference>
<keyword evidence="4 5" id="KW-0472">Membrane</keyword>
<dbReference type="InterPro" id="IPR005829">
    <property type="entry name" value="Sugar_transporter_CS"/>
</dbReference>
<evidence type="ECO:0000259" key="6">
    <source>
        <dbReference type="PROSITE" id="PS50850"/>
    </source>
</evidence>
<evidence type="ECO:0000256" key="5">
    <source>
        <dbReference type="SAM" id="Phobius"/>
    </source>
</evidence>
<dbReference type="GO" id="GO:0005886">
    <property type="term" value="C:plasma membrane"/>
    <property type="evidence" value="ECO:0007669"/>
    <property type="project" value="TreeGrafter"/>
</dbReference>
<dbReference type="SUPFAM" id="SSF103473">
    <property type="entry name" value="MFS general substrate transporter"/>
    <property type="match status" value="1"/>
</dbReference>
<keyword evidence="3 5" id="KW-1133">Transmembrane helix</keyword>
<feature type="transmembrane region" description="Helical" evidence="5">
    <location>
        <begin position="315"/>
        <end position="336"/>
    </location>
</feature>
<evidence type="ECO:0000256" key="1">
    <source>
        <dbReference type="ARBA" id="ARBA00004141"/>
    </source>
</evidence>
<feature type="transmembrane region" description="Helical" evidence="5">
    <location>
        <begin position="129"/>
        <end position="147"/>
    </location>
</feature>
<accession>A0A6A6DI04</accession>
<dbReference type="PANTHER" id="PTHR23501:SF43">
    <property type="entry name" value="MULTIDRUG TRANSPORTER, PUTATIVE (AFU_ORTHOLOGUE AFUA_6G03040)-RELATED"/>
    <property type="match status" value="1"/>
</dbReference>
<comment type="subcellular location">
    <subcellularLocation>
        <location evidence="1">Membrane</location>
        <topology evidence="1">Multi-pass membrane protein</topology>
    </subcellularLocation>
</comment>
<dbReference type="Gene3D" id="1.20.1720.10">
    <property type="entry name" value="Multidrug resistance protein D"/>
    <property type="match status" value="1"/>
</dbReference>
<sequence length="501" mass="53509">MWLSNTGDRLCLCLFLSTLESTVVGTALVAITNDLGGFRSSSWIISAYLLTYTGFLTILAKLSDIFGRRTLMSLSLVTFIVFSIACGVARSIVQLIVFRAFQGIGGGGIYTMTFVILPEMVPPARYARYAGIISAVAAMSSLLGPIFGGVISDHGTWKWIFLFNGPAGFAALVLFYLTLPAHFPHSSDHDTSSKVLLGSKLRKVDFFGGFFLLSSTLLLVTAIEEGGTQFSWNSVLVLSLLIVSVVLMVGTVLWSRHQASRVTEQESILPWAVLADRYAMGLLLVCLFSGLAFITCIIVLPQQFQVVYGDSPSTAGYRLLALTLTVPVGSALAGFFSQKLKVPPLYILLAGSSFIILGTGLASSIQRSGTSFPKSQYGFQEIMGFGFGINLATVVMTAPLAFSEQNLAVGMGASNQFRVLGGSIGVSICANILNNRITDRLAGILLSSQIKALLGSAQTVALLPPVVREEVREVFATSFTQQMQAILGLSGAGLFGNAFDD</sequence>
<dbReference type="InterPro" id="IPR011701">
    <property type="entry name" value="MFS"/>
</dbReference>
<reference evidence="7" key="1">
    <citation type="journal article" date="2020" name="Stud. Mycol.">
        <title>101 Dothideomycetes genomes: a test case for predicting lifestyles and emergence of pathogens.</title>
        <authorList>
            <person name="Haridas S."/>
            <person name="Albert R."/>
            <person name="Binder M."/>
            <person name="Bloem J."/>
            <person name="Labutti K."/>
            <person name="Salamov A."/>
            <person name="Andreopoulos B."/>
            <person name="Baker S."/>
            <person name="Barry K."/>
            <person name="Bills G."/>
            <person name="Bluhm B."/>
            <person name="Cannon C."/>
            <person name="Castanera R."/>
            <person name="Culley D."/>
            <person name="Daum C."/>
            <person name="Ezra D."/>
            <person name="Gonzalez J."/>
            <person name="Henrissat B."/>
            <person name="Kuo A."/>
            <person name="Liang C."/>
            <person name="Lipzen A."/>
            <person name="Lutzoni F."/>
            <person name="Magnuson J."/>
            <person name="Mondo S."/>
            <person name="Nolan M."/>
            <person name="Ohm R."/>
            <person name="Pangilinan J."/>
            <person name="Park H.-J."/>
            <person name="Ramirez L."/>
            <person name="Alfaro M."/>
            <person name="Sun H."/>
            <person name="Tritt A."/>
            <person name="Yoshinaga Y."/>
            <person name="Zwiers L.-H."/>
            <person name="Turgeon B."/>
            <person name="Goodwin S."/>
            <person name="Spatafora J."/>
            <person name="Crous P."/>
            <person name="Grigoriev I."/>
        </authorList>
    </citation>
    <scope>NUCLEOTIDE SEQUENCE</scope>
    <source>
        <strain evidence="7">CBS 207.26</strain>
    </source>
</reference>
<feature type="transmembrane region" description="Helical" evidence="5">
    <location>
        <begin position="71"/>
        <end position="90"/>
    </location>
</feature>
<evidence type="ECO:0000256" key="2">
    <source>
        <dbReference type="ARBA" id="ARBA00022692"/>
    </source>
</evidence>
<organism evidence="7 8">
    <name type="scientific">Zopfia rhizophila CBS 207.26</name>
    <dbReference type="NCBI Taxonomy" id="1314779"/>
    <lineage>
        <taxon>Eukaryota</taxon>
        <taxon>Fungi</taxon>
        <taxon>Dikarya</taxon>
        <taxon>Ascomycota</taxon>
        <taxon>Pezizomycotina</taxon>
        <taxon>Dothideomycetes</taxon>
        <taxon>Dothideomycetes incertae sedis</taxon>
        <taxon>Zopfiaceae</taxon>
        <taxon>Zopfia</taxon>
    </lineage>
</organism>
<feature type="transmembrane region" description="Helical" evidence="5">
    <location>
        <begin position="159"/>
        <end position="183"/>
    </location>
</feature>
<dbReference type="PANTHER" id="PTHR23501">
    <property type="entry name" value="MAJOR FACILITATOR SUPERFAMILY"/>
    <property type="match status" value="1"/>
</dbReference>
<dbReference type="InterPro" id="IPR036259">
    <property type="entry name" value="MFS_trans_sf"/>
</dbReference>
<dbReference type="InterPro" id="IPR020846">
    <property type="entry name" value="MFS_dom"/>
</dbReference>
<dbReference type="AlphaFoldDB" id="A0A6A6DI04"/>
<dbReference type="Gene3D" id="1.20.1250.20">
    <property type="entry name" value="MFS general substrate transporter like domains"/>
    <property type="match status" value="1"/>
</dbReference>
<evidence type="ECO:0000313" key="8">
    <source>
        <dbReference type="Proteomes" id="UP000800200"/>
    </source>
</evidence>
<dbReference type="PRINTS" id="PR01036">
    <property type="entry name" value="TCRTETB"/>
</dbReference>
<evidence type="ECO:0000313" key="7">
    <source>
        <dbReference type="EMBL" id="KAF2177889.1"/>
    </source>
</evidence>
<gene>
    <name evidence="7" type="ORF">K469DRAFT_806229</name>
</gene>
<dbReference type="OrthoDB" id="440553at2759"/>
<name>A0A6A6DI04_9PEZI</name>
<evidence type="ECO:0000256" key="4">
    <source>
        <dbReference type="ARBA" id="ARBA00023136"/>
    </source>
</evidence>
<feature type="transmembrane region" description="Helical" evidence="5">
    <location>
        <begin position="235"/>
        <end position="257"/>
    </location>
</feature>
<feature type="transmembrane region" description="Helical" evidence="5">
    <location>
        <begin position="343"/>
        <end position="362"/>
    </location>
</feature>
<feature type="transmembrane region" description="Helical" evidence="5">
    <location>
        <begin position="96"/>
        <end position="117"/>
    </location>
</feature>
<dbReference type="GO" id="GO:0022857">
    <property type="term" value="F:transmembrane transporter activity"/>
    <property type="evidence" value="ECO:0007669"/>
    <property type="project" value="InterPro"/>
</dbReference>
<dbReference type="Pfam" id="PF07690">
    <property type="entry name" value="MFS_1"/>
    <property type="match status" value="1"/>
</dbReference>
<proteinExistence type="predicted"/>